<comment type="caution">
    <text evidence="1">The sequence shown here is derived from an EMBL/GenBank/DDBJ whole genome shotgun (WGS) entry which is preliminary data.</text>
</comment>
<dbReference type="RefSeq" id="WP_093946924.1">
    <property type="nucleotide sequence ID" value="NZ_NMUL01000007.1"/>
</dbReference>
<keyword evidence="2" id="KW-1185">Reference proteome</keyword>
<sequence length="140" mass="15520">MAEQSNVVHAELYAFEVGGLSLSGSVTGRGDGRCTVRGSFEDTTDTNAHRFEFRAVPRQAFADLFRSFADNIAPAHDGAYSFWCELHVAELEGRPVFSLDEDAGTWQISLDEMECTHTDQEQTCRSTWHMGFVALDGGHQ</sequence>
<dbReference type="AlphaFoldDB" id="A0A229TFS9"/>
<dbReference type="Proteomes" id="UP000215199">
    <property type="component" value="Unassembled WGS sequence"/>
</dbReference>
<accession>A0A229TFS9</accession>
<dbReference type="EMBL" id="NMUL01000007">
    <property type="protein sequence ID" value="OXM69599.1"/>
    <property type="molecule type" value="Genomic_DNA"/>
</dbReference>
<proteinExistence type="predicted"/>
<reference evidence="2" key="1">
    <citation type="submission" date="2017-07" db="EMBL/GenBank/DDBJ databases">
        <title>Comparative genome mining reveals phylogenetic distribution patterns of secondary metabolites in Amycolatopsis.</title>
        <authorList>
            <person name="Adamek M."/>
            <person name="Alanjary M."/>
            <person name="Sales-Ortells H."/>
            <person name="Goodfellow M."/>
            <person name="Bull A.T."/>
            <person name="Kalinowski J."/>
            <person name="Ziemert N."/>
        </authorList>
    </citation>
    <scope>NUCLEOTIDE SEQUENCE [LARGE SCALE GENOMIC DNA]</scope>
    <source>
        <strain evidence="2">H5</strain>
    </source>
</reference>
<evidence type="ECO:0000313" key="1">
    <source>
        <dbReference type="EMBL" id="OXM69599.1"/>
    </source>
</evidence>
<name>A0A229TFS9_9PSEU</name>
<organism evidence="1 2">
    <name type="scientific">Amycolatopsis vastitatis</name>
    <dbReference type="NCBI Taxonomy" id="1905142"/>
    <lineage>
        <taxon>Bacteria</taxon>
        <taxon>Bacillati</taxon>
        <taxon>Actinomycetota</taxon>
        <taxon>Actinomycetes</taxon>
        <taxon>Pseudonocardiales</taxon>
        <taxon>Pseudonocardiaceae</taxon>
        <taxon>Amycolatopsis</taxon>
    </lineage>
</organism>
<protein>
    <submittedName>
        <fullName evidence="1">Uncharacterized protein</fullName>
    </submittedName>
</protein>
<dbReference type="OrthoDB" id="155529at2"/>
<gene>
    <name evidence="1" type="ORF">CF165_08810</name>
</gene>
<evidence type="ECO:0000313" key="2">
    <source>
        <dbReference type="Proteomes" id="UP000215199"/>
    </source>
</evidence>